<evidence type="ECO:0000313" key="12">
    <source>
        <dbReference type="EMBL" id="OZC12097.1"/>
    </source>
</evidence>
<keyword evidence="10" id="KW-0812">Transmembrane</keyword>
<comment type="similarity">
    <text evidence="3">Belongs to the heme-copper respiratory oxidase family.</text>
</comment>
<dbReference type="OrthoDB" id="5867024at2759"/>
<reference evidence="12 13" key="1">
    <citation type="submission" date="2015-12" db="EMBL/GenBank/DDBJ databases">
        <title>Draft genome of the nematode, Onchocerca flexuosa.</title>
        <authorList>
            <person name="Mitreva M."/>
        </authorList>
    </citation>
    <scope>NUCLEOTIDE SEQUENCE [LARGE SCALE GENOMIC DNA]</scope>
    <source>
        <strain evidence="12">Red Deer</strain>
    </source>
</reference>
<evidence type="ECO:0000256" key="4">
    <source>
        <dbReference type="ARBA" id="ARBA00015947"/>
    </source>
</evidence>
<dbReference type="InterPro" id="IPR023616">
    <property type="entry name" value="Cyt_c_oxase-like_su1_dom"/>
</dbReference>
<evidence type="ECO:0000256" key="10">
    <source>
        <dbReference type="SAM" id="Phobius"/>
    </source>
</evidence>
<keyword evidence="5" id="KW-0679">Respiratory chain</keyword>
<dbReference type="PROSITE" id="PS50855">
    <property type="entry name" value="COX1"/>
    <property type="match status" value="1"/>
</dbReference>
<dbReference type="AlphaFoldDB" id="A0A238C3R8"/>
<evidence type="ECO:0000256" key="2">
    <source>
        <dbReference type="ARBA" id="ARBA00004673"/>
    </source>
</evidence>
<dbReference type="GO" id="GO:0006123">
    <property type="term" value="P:mitochondrial electron transport, cytochrome c to oxygen"/>
    <property type="evidence" value="ECO:0007669"/>
    <property type="project" value="TreeGrafter"/>
</dbReference>
<feature type="transmembrane region" description="Helical" evidence="10">
    <location>
        <begin position="93"/>
        <end position="112"/>
    </location>
</feature>
<dbReference type="GO" id="GO:0005739">
    <property type="term" value="C:mitochondrion"/>
    <property type="evidence" value="ECO:0007669"/>
    <property type="project" value="GOC"/>
</dbReference>
<keyword evidence="13" id="KW-1185">Reference proteome</keyword>
<evidence type="ECO:0000256" key="5">
    <source>
        <dbReference type="ARBA" id="ARBA00022660"/>
    </source>
</evidence>
<dbReference type="GO" id="GO:0016020">
    <property type="term" value="C:membrane"/>
    <property type="evidence" value="ECO:0007669"/>
    <property type="project" value="InterPro"/>
</dbReference>
<feature type="domain" description="Cytochrome oxidase subunit I profile" evidence="11">
    <location>
        <begin position="1"/>
        <end position="114"/>
    </location>
</feature>
<dbReference type="Gene3D" id="1.20.210.10">
    <property type="entry name" value="Cytochrome c oxidase-like, subunit I domain"/>
    <property type="match status" value="1"/>
</dbReference>
<evidence type="ECO:0000256" key="1">
    <source>
        <dbReference type="ARBA" id="ARBA00001971"/>
    </source>
</evidence>
<gene>
    <name evidence="12" type="ORF">X798_00616</name>
</gene>
<keyword evidence="6" id="KW-1278">Translocase</keyword>
<keyword evidence="10" id="KW-1133">Transmembrane helix</keyword>
<dbReference type="SUPFAM" id="SSF81442">
    <property type="entry name" value="Cytochrome c oxidase subunit I-like"/>
    <property type="match status" value="1"/>
</dbReference>
<evidence type="ECO:0000256" key="3">
    <source>
        <dbReference type="ARBA" id="ARBA00009578"/>
    </source>
</evidence>
<protein>
    <recommendedName>
        <fullName evidence="4">Cytochrome c oxidase subunit 1</fullName>
    </recommendedName>
    <alternativeName>
        <fullName evidence="8">Cytochrome c oxidase polypeptide I</fullName>
    </alternativeName>
</protein>
<evidence type="ECO:0000256" key="9">
    <source>
        <dbReference type="ARBA" id="ARBA00049512"/>
    </source>
</evidence>
<feature type="transmembrane region" description="Helical" evidence="10">
    <location>
        <begin position="12"/>
        <end position="29"/>
    </location>
</feature>
<sequence>MSFKLGAPEMAFLLVNALSFWFTFVALLMGQRELSLDTMILGLHIVGIGSLLGAINFEVTTQNVCSTAVTLDQISRNFNTSFYALRRGVGNPLLYQHLFWFFFFFSIVKYLMPSENTDH</sequence>
<evidence type="ECO:0000256" key="7">
    <source>
        <dbReference type="ARBA" id="ARBA00022982"/>
    </source>
</evidence>
<dbReference type="InterPro" id="IPR036927">
    <property type="entry name" value="Cyt_c_oxase-like_su1_sf"/>
</dbReference>
<evidence type="ECO:0000313" key="13">
    <source>
        <dbReference type="Proteomes" id="UP000242913"/>
    </source>
</evidence>
<comment type="catalytic activity">
    <reaction evidence="9">
        <text>4 Fe(II)-[cytochrome c] + O2 + 8 H(+)(in) = 4 Fe(III)-[cytochrome c] + 2 H2O + 4 H(+)(out)</text>
        <dbReference type="Rhea" id="RHEA:11436"/>
        <dbReference type="Rhea" id="RHEA-COMP:10350"/>
        <dbReference type="Rhea" id="RHEA-COMP:14399"/>
        <dbReference type="ChEBI" id="CHEBI:15377"/>
        <dbReference type="ChEBI" id="CHEBI:15378"/>
        <dbReference type="ChEBI" id="CHEBI:15379"/>
        <dbReference type="ChEBI" id="CHEBI:29033"/>
        <dbReference type="ChEBI" id="CHEBI:29034"/>
        <dbReference type="EC" id="7.1.1.9"/>
    </reaction>
    <physiologicalReaction direction="left-to-right" evidence="9">
        <dbReference type="Rhea" id="RHEA:11437"/>
    </physiologicalReaction>
</comment>
<comment type="cofactor">
    <cofactor evidence="1">
        <name>heme</name>
        <dbReference type="ChEBI" id="CHEBI:30413"/>
    </cofactor>
</comment>
<dbReference type="InterPro" id="IPR000883">
    <property type="entry name" value="Cyt_C_Oxase_1"/>
</dbReference>
<feature type="transmembrane region" description="Helical" evidence="10">
    <location>
        <begin position="36"/>
        <end position="57"/>
    </location>
</feature>
<dbReference type="PANTHER" id="PTHR10422:SF18">
    <property type="entry name" value="CYTOCHROME C OXIDASE SUBUNIT 1"/>
    <property type="match status" value="1"/>
</dbReference>
<dbReference type="GO" id="GO:0015990">
    <property type="term" value="P:electron transport coupled proton transport"/>
    <property type="evidence" value="ECO:0007669"/>
    <property type="project" value="TreeGrafter"/>
</dbReference>
<dbReference type="GO" id="GO:0004129">
    <property type="term" value="F:cytochrome-c oxidase activity"/>
    <property type="evidence" value="ECO:0007669"/>
    <property type="project" value="UniProtKB-EC"/>
</dbReference>
<evidence type="ECO:0000259" key="11">
    <source>
        <dbReference type="PROSITE" id="PS50855"/>
    </source>
</evidence>
<dbReference type="Proteomes" id="UP000242913">
    <property type="component" value="Unassembled WGS sequence"/>
</dbReference>
<dbReference type="EMBL" id="KZ269978">
    <property type="protein sequence ID" value="OZC12097.1"/>
    <property type="molecule type" value="Genomic_DNA"/>
</dbReference>
<evidence type="ECO:0000256" key="6">
    <source>
        <dbReference type="ARBA" id="ARBA00022967"/>
    </source>
</evidence>
<organism evidence="12 13">
    <name type="scientific">Onchocerca flexuosa</name>
    <dbReference type="NCBI Taxonomy" id="387005"/>
    <lineage>
        <taxon>Eukaryota</taxon>
        <taxon>Metazoa</taxon>
        <taxon>Ecdysozoa</taxon>
        <taxon>Nematoda</taxon>
        <taxon>Chromadorea</taxon>
        <taxon>Rhabditida</taxon>
        <taxon>Spirurina</taxon>
        <taxon>Spiruromorpha</taxon>
        <taxon>Filarioidea</taxon>
        <taxon>Onchocercidae</taxon>
        <taxon>Onchocerca</taxon>
    </lineage>
</organism>
<keyword evidence="5" id="KW-0813">Transport</keyword>
<accession>A0A238C3R8</accession>
<dbReference type="PANTHER" id="PTHR10422">
    <property type="entry name" value="CYTOCHROME C OXIDASE SUBUNIT 1"/>
    <property type="match status" value="1"/>
</dbReference>
<evidence type="ECO:0000256" key="8">
    <source>
        <dbReference type="ARBA" id="ARBA00032715"/>
    </source>
</evidence>
<dbReference type="GO" id="GO:0020037">
    <property type="term" value="F:heme binding"/>
    <property type="evidence" value="ECO:0007669"/>
    <property type="project" value="InterPro"/>
</dbReference>
<keyword evidence="10" id="KW-0472">Membrane</keyword>
<proteinExistence type="inferred from homology"/>
<name>A0A238C3R8_9BILA</name>
<keyword evidence="7" id="KW-0249">Electron transport</keyword>
<comment type="pathway">
    <text evidence="2">Energy metabolism; oxidative phosphorylation.</text>
</comment>